<protein>
    <submittedName>
        <fullName evidence="3">Transcriptional regulator</fullName>
    </submittedName>
</protein>
<name>A0A0R3T601_RODNA</name>
<reference evidence="3" key="1">
    <citation type="submission" date="2017-02" db="UniProtKB">
        <authorList>
            <consortium name="WormBaseParasite"/>
        </authorList>
    </citation>
    <scope>IDENTIFICATION</scope>
</reference>
<dbReference type="WBParaSite" id="HNAJ_0000248901-mRNA-1">
    <property type="protein sequence ID" value="HNAJ_0000248901-mRNA-1"/>
    <property type="gene ID" value="HNAJ_0000248901"/>
</dbReference>
<dbReference type="AlphaFoldDB" id="A0A0R3T601"/>
<keyword evidence="2" id="KW-1185">Reference proteome</keyword>
<proteinExistence type="predicted"/>
<sequence>MYDLTRAREVFDSSLRSEDQLIETEYKELTELIDGLHNRAVLLRRQISHFNYYLDSCMDQNDEEYGTLLSFLRPLTQSIAELEEYRRKVERRHHESNASK</sequence>
<evidence type="ECO:0000313" key="1">
    <source>
        <dbReference type="EMBL" id="VDN98347.1"/>
    </source>
</evidence>
<organism evidence="3">
    <name type="scientific">Rodentolepis nana</name>
    <name type="common">Dwarf tapeworm</name>
    <name type="synonym">Hymenolepis nana</name>
    <dbReference type="NCBI Taxonomy" id="102285"/>
    <lineage>
        <taxon>Eukaryota</taxon>
        <taxon>Metazoa</taxon>
        <taxon>Spiralia</taxon>
        <taxon>Lophotrochozoa</taxon>
        <taxon>Platyhelminthes</taxon>
        <taxon>Cestoda</taxon>
        <taxon>Eucestoda</taxon>
        <taxon>Cyclophyllidea</taxon>
        <taxon>Hymenolepididae</taxon>
        <taxon>Rodentolepis</taxon>
    </lineage>
</organism>
<accession>A0A0R3T601</accession>
<dbReference type="Proteomes" id="UP000278807">
    <property type="component" value="Unassembled WGS sequence"/>
</dbReference>
<evidence type="ECO:0000313" key="2">
    <source>
        <dbReference type="Proteomes" id="UP000278807"/>
    </source>
</evidence>
<dbReference type="EMBL" id="UZAE01001221">
    <property type="protein sequence ID" value="VDN98347.1"/>
    <property type="molecule type" value="Genomic_DNA"/>
</dbReference>
<evidence type="ECO:0000313" key="3">
    <source>
        <dbReference type="WBParaSite" id="HNAJ_0000248901-mRNA-1"/>
    </source>
</evidence>
<gene>
    <name evidence="1" type="ORF">HNAJ_LOCUS2488</name>
</gene>
<reference evidence="1 2" key="2">
    <citation type="submission" date="2018-11" db="EMBL/GenBank/DDBJ databases">
        <authorList>
            <consortium name="Pathogen Informatics"/>
        </authorList>
    </citation>
    <scope>NUCLEOTIDE SEQUENCE [LARGE SCALE GENOMIC DNA]</scope>
</reference>